<dbReference type="OrthoDB" id="1413770at2"/>
<proteinExistence type="predicted"/>
<dbReference type="KEGG" id="aey:CDG81_04065"/>
<dbReference type="InterPro" id="IPR029069">
    <property type="entry name" value="HotDog_dom_sf"/>
</dbReference>
<evidence type="ECO:0000313" key="4">
    <source>
        <dbReference type="EMBL" id="ASU77624.1"/>
    </source>
</evidence>
<dbReference type="SUPFAM" id="SSF54637">
    <property type="entry name" value="Thioesterase/thiol ester dehydrase-isomerase"/>
    <property type="match status" value="2"/>
</dbReference>
<dbReference type="Pfam" id="PF13622">
    <property type="entry name" value="4HBT_3"/>
    <property type="match status" value="1"/>
</dbReference>
<dbReference type="HOGENOM" id="CLU_074337_1_0_11"/>
<keyword evidence="6" id="KW-1185">Reference proteome</keyword>
<dbReference type="Pfam" id="PF20789">
    <property type="entry name" value="4HBT_3C"/>
    <property type="match status" value="1"/>
</dbReference>
<reference evidence="4 7" key="2">
    <citation type="submission" date="2017-08" db="EMBL/GenBank/DDBJ databases">
        <title>The complete genome sequence of moderately halophilic actinomycete Actinopolyspora erythraea YIM 90600, the producer of novel erythromycin, novel actinopolysporins A-C and tubercidin.</title>
        <authorList>
            <person name="Yin M."/>
            <person name="Tang S."/>
        </authorList>
    </citation>
    <scope>NUCLEOTIDE SEQUENCE [LARGE SCALE GENOMIC DNA]</scope>
    <source>
        <strain evidence="4 7">YIM 90600</strain>
    </source>
</reference>
<accession>A0A099D3S3</accession>
<dbReference type="EMBL" id="JPMV01000031">
    <property type="protein sequence ID" value="KGI80541.1"/>
    <property type="molecule type" value="Genomic_DNA"/>
</dbReference>
<dbReference type="Proteomes" id="UP000215043">
    <property type="component" value="Chromosome"/>
</dbReference>
<dbReference type="Proteomes" id="UP000029737">
    <property type="component" value="Unassembled WGS sequence"/>
</dbReference>
<feature type="domain" description="Acyl-CoA thioesterase-like C-terminal" evidence="3">
    <location>
        <begin position="141"/>
        <end position="257"/>
    </location>
</feature>
<name>A0A099D3S3_9ACTN</name>
<feature type="domain" description="Acyl-CoA thioesterase-like N-terminal HotDog" evidence="2">
    <location>
        <begin position="27"/>
        <end position="102"/>
    </location>
</feature>
<dbReference type="InterPro" id="IPR042171">
    <property type="entry name" value="Acyl-CoA_hotdog"/>
</dbReference>
<evidence type="ECO:0000313" key="6">
    <source>
        <dbReference type="Proteomes" id="UP000029737"/>
    </source>
</evidence>
<evidence type="ECO:0000256" key="1">
    <source>
        <dbReference type="SAM" id="MobiDB-lite"/>
    </source>
</evidence>
<organism evidence="4 7">
    <name type="scientific">Actinopolyspora erythraea</name>
    <dbReference type="NCBI Taxonomy" id="414996"/>
    <lineage>
        <taxon>Bacteria</taxon>
        <taxon>Bacillati</taxon>
        <taxon>Actinomycetota</taxon>
        <taxon>Actinomycetes</taxon>
        <taxon>Actinopolysporales</taxon>
        <taxon>Actinopolysporaceae</taxon>
        <taxon>Actinopolyspora</taxon>
    </lineage>
</organism>
<protein>
    <submittedName>
        <fullName evidence="4">Thioesterase family protein</fullName>
    </submittedName>
</protein>
<evidence type="ECO:0000259" key="2">
    <source>
        <dbReference type="Pfam" id="PF13622"/>
    </source>
</evidence>
<gene>
    <name evidence="4" type="ORF">CDG81_04065</name>
    <name evidence="5" type="ORF">IL38_16875</name>
</gene>
<dbReference type="Gene3D" id="2.40.160.210">
    <property type="entry name" value="Acyl-CoA thioesterase, double hotdog domain"/>
    <property type="match status" value="1"/>
</dbReference>
<reference evidence="5 6" key="1">
    <citation type="journal article" date="2014" name="PLoS ONE">
        <title>Identification and Characterization of a New Erythromycin Biosynthetic Gene Cluster in Actinopolyspora erythraea YIM90600, a Novel Erythronolide-Producing Halophilic Actinomycete Isolated from Salt Field.</title>
        <authorList>
            <person name="Chen D."/>
            <person name="Feng J."/>
            <person name="Huang L."/>
            <person name="Zhang Q."/>
            <person name="Wu J."/>
            <person name="Zhu X."/>
            <person name="Duan Y."/>
            <person name="Xu Z."/>
        </authorList>
    </citation>
    <scope>NUCLEOTIDE SEQUENCE [LARGE SCALE GENOMIC DNA]</scope>
    <source>
        <strain evidence="5 6">YIM90600</strain>
    </source>
</reference>
<evidence type="ECO:0000259" key="3">
    <source>
        <dbReference type="Pfam" id="PF20789"/>
    </source>
</evidence>
<dbReference type="RefSeq" id="WP_043575547.1">
    <property type="nucleotide sequence ID" value="NZ_CP022752.1"/>
</dbReference>
<sequence>MSDSTQTLFETDGEGFVATEAAGNPWGELTGGGPVAGLLARAIERAVPDPELFVARLTFDLMRPVPRQHVAVSTRSLRSGKRLHVVEAELTSGSETLTRATAQLLRRTELDGSNRTSPPPFTGPEGLADGSLIPPELGLRWGVHDVVDVRWVDDQSSPDASRVWMRMPVPLLPAEPMSPLVHTATLVDCISAASPVGELFGPWINTDITCYLHRELAGEWLGMEIRRDVETSGIGVARARLFDTHGPIGTAHEAVLVNELG</sequence>
<evidence type="ECO:0000313" key="7">
    <source>
        <dbReference type="Proteomes" id="UP000215043"/>
    </source>
</evidence>
<dbReference type="InterPro" id="IPR049450">
    <property type="entry name" value="ACOT8-like_C"/>
</dbReference>
<dbReference type="InterPro" id="IPR049449">
    <property type="entry name" value="TesB_ACOT8-like_N"/>
</dbReference>
<dbReference type="eggNOG" id="COG2050">
    <property type="taxonomic scope" value="Bacteria"/>
</dbReference>
<dbReference type="AlphaFoldDB" id="A0A099D3S3"/>
<dbReference type="EMBL" id="CP022752">
    <property type="protein sequence ID" value="ASU77624.1"/>
    <property type="molecule type" value="Genomic_DNA"/>
</dbReference>
<evidence type="ECO:0000313" key="5">
    <source>
        <dbReference type="EMBL" id="KGI80541.1"/>
    </source>
</evidence>
<feature type="region of interest" description="Disordered" evidence="1">
    <location>
        <begin position="108"/>
        <end position="129"/>
    </location>
</feature>